<dbReference type="EMBL" id="CP046052">
    <property type="protein sequence ID" value="QGM46435.1"/>
    <property type="molecule type" value="Genomic_DNA"/>
</dbReference>
<dbReference type="NCBIfam" id="TIGR00589">
    <property type="entry name" value="ogt"/>
    <property type="match status" value="1"/>
</dbReference>
<keyword evidence="5 10" id="KW-0808">Transferase</keyword>
<evidence type="ECO:0000256" key="7">
    <source>
        <dbReference type="ARBA" id="ARBA00023204"/>
    </source>
</evidence>
<dbReference type="AlphaFoldDB" id="A0A6B8KHI3"/>
<dbReference type="InterPro" id="IPR036217">
    <property type="entry name" value="MethylDNA_cys_MeTrfase_DNAb"/>
</dbReference>
<dbReference type="GO" id="GO:0006281">
    <property type="term" value="P:DNA repair"/>
    <property type="evidence" value="ECO:0007669"/>
    <property type="project" value="UniProtKB-KW"/>
</dbReference>
<dbReference type="SUPFAM" id="SSF53155">
    <property type="entry name" value="Methylated DNA-protein cysteine methyltransferase domain"/>
    <property type="match status" value="1"/>
</dbReference>
<dbReference type="EC" id="2.1.1.63" evidence="3"/>
<accession>A0A6B8KHI3</accession>
<comment type="similarity">
    <text evidence="2">Belongs to the MGMT family.</text>
</comment>
<protein>
    <recommendedName>
        <fullName evidence="3">methylated-DNA--[protein]-cysteine S-methyltransferase</fullName>
        <ecNumber evidence="3">2.1.1.63</ecNumber>
    </recommendedName>
</protein>
<evidence type="ECO:0000256" key="1">
    <source>
        <dbReference type="ARBA" id="ARBA00001286"/>
    </source>
</evidence>
<feature type="domain" description="Methylated-DNA-[protein]-cysteine S-methyltransferase DNA binding" evidence="9">
    <location>
        <begin position="97"/>
        <end position="177"/>
    </location>
</feature>
<keyword evidence="7" id="KW-0234">DNA repair</keyword>
<dbReference type="CDD" id="cd06445">
    <property type="entry name" value="ATase"/>
    <property type="match status" value="1"/>
</dbReference>
<evidence type="ECO:0000259" key="9">
    <source>
        <dbReference type="Pfam" id="PF01035"/>
    </source>
</evidence>
<sequence>MLKVPDGSRQPRLSIASALFETSLGLALAAGGDQGISAIYLADEPEPMLQALQMRFSPREITQGDDRFRGYVCAVARLIEQPQSPREFPLDIATGTPFQRLVWDALCDIPTGATASYADVARRIGMPRAVRAVAAACAANNIAVAIPCHRVLRSDGAISGYYWGVERKRELLRREGVAA</sequence>
<comment type="catalytic activity">
    <reaction evidence="1">
        <text>a 4-O-methyl-thymidine in DNA + L-cysteinyl-[protein] = a thymidine in DNA + S-methyl-L-cysteinyl-[protein]</text>
        <dbReference type="Rhea" id="RHEA:53428"/>
        <dbReference type="Rhea" id="RHEA-COMP:10131"/>
        <dbReference type="Rhea" id="RHEA-COMP:10132"/>
        <dbReference type="Rhea" id="RHEA-COMP:13555"/>
        <dbReference type="Rhea" id="RHEA-COMP:13556"/>
        <dbReference type="ChEBI" id="CHEBI:29950"/>
        <dbReference type="ChEBI" id="CHEBI:82612"/>
        <dbReference type="ChEBI" id="CHEBI:137386"/>
        <dbReference type="ChEBI" id="CHEBI:137387"/>
        <dbReference type="EC" id="2.1.1.63"/>
    </reaction>
</comment>
<evidence type="ECO:0000256" key="8">
    <source>
        <dbReference type="ARBA" id="ARBA00049348"/>
    </source>
</evidence>
<keyword evidence="6" id="KW-0227">DNA damage</keyword>
<name>A0A6B8KHI3_9HYPH</name>
<dbReference type="KEGG" id="mhey:H2LOC_012425"/>
<reference evidence="10 11" key="1">
    <citation type="submission" date="2019-11" db="EMBL/GenBank/DDBJ databases">
        <title>The genome sequence of Methylocystis heyeri.</title>
        <authorList>
            <person name="Oshkin I.Y."/>
            <person name="Miroshnikov K."/>
            <person name="Dedysh S.N."/>
        </authorList>
    </citation>
    <scope>NUCLEOTIDE SEQUENCE [LARGE SCALE GENOMIC DNA]</scope>
    <source>
        <strain evidence="10 11">H2</strain>
    </source>
</reference>
<evidence type="ECO:0000256" key="2">
    <source>
        <dbReference type="ARBA" id="ARBA00008711"/>
    </source>
</evidence>
<keyword evidence="4 10" id="KW-0489">Methyltransferase</keyword>
<keyword evidence="11" id="KW-1185">Reference proteome</keyword>
<dbReference type="PROSITE" id="PS00374">
    <property type="entry name" value="MGMT"/>
    <property type="match status" value="1"/>
</dbReference>
<dbReference type="PANTHER" id="PTHR10815:SF14">
    <property type="entry name" value="BIFUNCTIONAL TRANSCRIPTIONAL ACTIVATOR_DNA REPAIR ENZYME ADA"/>
    <property type="match status" value="1"/>
</dbReference>
<dbReference type="InterPro" id="IPR036631">
    <property type="entry name" value="MGMT_N_sf"/>
</dbReference>
<dbReference type="PANTHER" id="PTHR10815">
    <property type="entry name" value="METHYLATED-DNA--PROTEIN-CYSTEINE METHYLTRANSFERASE"/>
    <property type="match status" value="1"/>
</dbReference>
<dbReference type="Pfam" id="PF01035">
    <property type="entry name" value="DNA_binding_1"/>
    <property type="match status" value="1"/>
</dbReference>
<dbReference type="InterPro" id="IPR001497">
    <property type="entry name" value="MethylDNA_cys_MeTrfase_AS"/>
</dbReference>
<evidence type="ECO:0000313" key="10">
    <source>
        <dbReference type="EMBL" id="QGM46435.1"/>
    </source>
</evidence>
<dbReference type="GO" id="GO:0003908">
    <property type="term" value="F:methylated-DNA-[protein]-cysteine S-methyltransferase activity"/>
    <property type="evidence" value="ECO:0007669"/>
    <property type="project" value="UniProtKB-EC"/>
</dbReference>
<dbReference type="SUPFAM" id="SSF46767">
    <property type="entry name" value="Methylated DNA-protein cysteine methyltransferase, C-terminal domain"/>
    <property type="match status" value="1"/>
</dbReference>
<evidence type="ECO:0000256" key="5">
    <source>
        <dbReference type="ARBA" id="ARBA00022679"/>
    </source>
</evidence>
<dbReference type="FunFam" id="1.10.10.10:FF:000214">
    <property type="entry name" value="Methylated-DNA--protein-cysteine methyltransferase"/>
    <property type="match status" value="1"/>
</dbReference>
<comment type="catalytic activity">
    <reaction evidence="8">
        <text>a 6-O-methyl-2'-deoxyguanosine in DNA + L-cysteinyl-[protein] = S-methyl-L-cysteinyl-[protein] + a 2'-deoxyguanosine in DNA</text>
        <dbReference type="Rhea" id="RHEA:24000"/>
        <dbReference type="Rhea" id="RHEA-COMP:10131"/>
        <dbReference type="Rhea" id="RHEA-COMP:10132"/>
        <dbReference type="Rhea" id="RHEA-COMP:11367"/>
        <dbReference type="Rhea" id="RHEA-COMP:11368"/>
        <dbReference type="ChEBI" id="CHEBI:29950"/>
        <dbReference type="ChEBI" id="CHEBI:82612"/>
        <dbReference type="ChEBI" id="CHEBI:85445"/>
        <dbReference type="ChEBI" id="CHEBI:85448"/>
        <dbReference type="EC" id="2.1.1.63"/>
    </reaction>
</comment>
<evidence type="ECO:0000256" key="3">
    <source>
        <dbReference type="ARBA" id="ARBA00011918"/>
    </source>
</evidence>
<dbReference type="GO" id="GO:0032259">
    <property type="term" value="P:methylation"/>
    <property type="evidence" value="ECO:0007669"/>
    <property type="project" value="UniProtKB-KW"/>
</dbReference>
<dbReference type="OrthoDB" id="9802228at2"/>
<dbReference type="Proteomes" id="UP000309061">
    <property type="component" value="Chromosome"/>
</dbReference>
<dbReference type="Gene3D" id="1.10.10.10">
    <property type="entry name" value="Winged helix-like DNA-binding domain superfamily/Winged helix DNA-binding domain"/>
    <property type="match status" value="1"/>
</dbReference>
<evidence type="ECO:0000313" key="11">
    <source>
        <dbReference type="Proteomes" id="UP000309061"/>
    </source>
</evidence>
<dbReference type="Gene3D" id="3.30.160.70">
    <property type="entry name" value="Methylated DNA-protein cysteine methyltransferase domain"/>
    <property type="match status" value="1"/>
</dbReference>
<dbReference type="InterPro" id="IPR014048">
    <property type="entry name" value="MethylDNA_cys_MeTrfase_DNA-bd"/>
</dbReference>
<evidence type="ECO:0000256" key="4">
    <source>
        <dbReference type="ARBA" id="ARBA00022603"/>
    </source>
</evidence>
<proteinExistence type="inferred from homology"/>
<evidence type="ECO:0000256" key="6">
    <source>
        <dbReference type="ARBA" id="ARBA00022763"/>
    </source>
</evidence>
<gene>
    <name evidence="10" type="ORF">H2LOC_012425</name>
</gene>
<dbReference type="InterPro" id="IPR036388">
    <property type="entry name" value="WH-like_DNA-bd_sf"/>
</dbReference>
<dbReference type="RefSeq" id="WP_136496675.1">
    <property type="nucleotide sequence ID" value="NZ_CP046052.1"/>
</dbReference>
<organism evidence="10 11">
    <name type="scientific">Methylocystis heyeri</name>
    <dbReference type="NCBI Taxonomy" id="391905"/>
    <lineage>
        <taxon>Bacteria</taxon>
        <taxon>Pseudomonadati</taxon>
        <taxon>Pseudomonadota</taxon>
        <taxon>Alphaproteobacteria</taxon>
        <taxon>Hyphomicrobiales</taxon>
        <taxon>Methylocystaceae</taxon>
        <taxon>Methylocystis</taxon>
    </lineage>
</organism>